<dbReference type="GeneID" id="102810074"/>
<protein>
    <submittedName>
        <fullName evidence="3">Isoamyl acetate-hydrolyzing esterase 1 homolog</fullName>
    </submittedName>
</protein>
<dbReference type="PANTHER" id="PTHR14209">
    <property type="entry name" value="ISOAMYL ACETATE-HYDROLYZING ESTERASE 1"/>
    <property type="match status" value="1"/>
</dbReference>
<name>A0ABM0MRJ1_SACKO</name>
<dbReference type="InterPro" id="IPR045136">
    <property type="entry name" value="Iah1-like"/>
</dbReference>
<dbReference type="RefSeq" id="XP_006822632.1">
    <property type="nucleotide sequence ID" value="XM_006822569.1"/>
</dbReference>
<sequence>MNIFMLPGQPLDRKYEVTAEYSKACCDAAKDYGIDVLDLWTLMQKDKNWAMYLSDGVHLSQEGVQFLSKHLTDMVLTRTDNVPMKFPYFRDITKVPTNKQQQYILDNKYVHSKESNLKCLIL</sequence>
<reference evidence="3" key="1">
    <citation type="submission" date="2025-08" db="UniProtKB">
        <authorList>
            <consortium name="RefSeq"/>
        </authorList>
    </citation>
    <scope>IDENTIFICATION</scope>
    <source>
        <tissue evidence="3">Testes</tissue>
    </source>
</reference>
<evidence type="ECO:0000313" key="3">
    <source>
        <dbReference type="RefSeq" id="XP_006822632.1"/>
    </source>
</evidence>
<feature type="domain" description="SGNH hydrolase-type esterase" evidence="1">
    <location>
        <begin position="5"/>
        <end position="65"/>
    </location>
</feature>
<dbReference type="PANTHER" id="PTHR14209:SF19">
    <property type="entry name" value="ISOAMYL ACETATE-HYDROLYZING ESTERASE 1 HOMOLOG"/>
    <property type="match status" value="1"/>
</dbReference>
<proteinExistence type="predicted"/>
<accession>A0ABM0MRJ1</accession>
<gene>
    <name evidence="3" type="primary">LOC102810074</name>
</gene>
<organism evidence="2 3">
    <name type="scientific">Saccoglossus kowalevskii</name>
    <name type="common">Acorn worm</name>
    <dbReference type="NCBI Taxonomy" id="10224"/>
    <lineage>
        <taxon>Eukaryota</taxon>
        <taxon>Metazoa</taxon>
        <taxon>Hemichordata</taxon>
        <taxon>Enteropneusta</taxon>
        <taxon>Harrimaniidae</taxon>
        <taxon>Saccoglossus</taxon>
    </lineage>
</organism>
<keyword evidence="2" id="KW-1185">Reference proteome</keyword>
<dbReference type="InterPro" id="IPR036514">
    <property type="entry name" value="SGNH_hydro_sf"/>
</dbReference>
<evidence type="ECO:0000259" key="1">
    <source>
        <dbReference type="Pfam" id="PF13472"/>
    </source>
</evidence>
<dbReference type="SUPFAM" id="SSF52266">
    <property type="entry name" value="SGNH hydrolase"/>
    <property type="match status" value="1"/>
</dbReference>
<dbReference type="InterPro" id="IPR013830">
    <property type="entry name" value="SGNH_hydro"/>
</dbReference>
<evidence type="ECO:0000313" key="2">
    <source>
        <dbReference type="Proteomes" id="UP000694865"/>
    </source>
</evidence>
<dbReference type="Proteomes" id="UP000694865">
    <property type="component" value="Unplaced"/>
</dbReference>
<dbReference type="Pfam" id="PF13472">
    <property type="entry name" value="Lipase_GDSL_2"/>
    <property type="match status" value="1"/>
</dbReference>
<dbReference type="Gene3D" id="3.40.50.1110">
    <property type="entry name" value="SGNH hydrolase"/>
    <property type="match status" value="1"/>
</dbReference>